<dbReference type="RefSeq" id="WP_068302030.1">
    <property type="nucleotide sequence ID" value="NZ_FNAK01000003.1"/>
</dbReference>
<gene>
    <name evidence="2" type="ORF">SAMN04488071_1439</name>
</gene>
<keyword evidence="1" id="KW-0812">Transmembrane</keyword>
<organism evidence="2 3">
    <name type="scientific">Kordiimonas lacus</name>
    <dbReference type="NCBI Taxonomy" id="637679"/>
    <lineage>
        <taxon>Bacteria</taxon>
        <taxon>Pseudomonadati</taxon>
        <taxon>Pseudomonadota</taxon>
        <taxon>Alphaproteobacteria</taxon>
        <taxon>Kordiimonadales</taxon>
        <taxon>Kordiimonadaceae</taxon>
        <taxon>Kordiimonas</taxon>
    </lineage>
</organism>
<feature type="transmembrane region" description="Helical" evidence="1">
    <location>
        <begin position="169"/>
        <end position="186"/>
    </location>
</feature>
<evidence type="ECO:0000256" key="1">
    <source>
        <dbReference type="SAM" id="Phobius"/>
    </source>
</evidence>
<evidence type="ECO:0000313" key="3">
    <source>
        <dbReference type="Proteomes" id="UP000183685"/>
    </source>
</evidence>
<keyword evidence="1" id="KW-1133">Transmembrane helix</keyword>
<dbReference type="STRING" id="637679.GCA_001550055_01120"/>
<reference evidence="2 3" key="1">
    <citation type="submission" date="2016-10" db="EMBL/GenBank/DDBJ databases">
        <authorList>
            <person name="de Groot N.N."/>
        </authorList>
    </citation>
    <scope>NUCLEOTIDE SEQUENCE [LARGE SCALE GENOMIC DNA]</scope>
    <source>
        <strain evidence="2 3">CGMCC 1.9109</strain>
    </source>
</reference>
<feature type="transmembrane region" description="Helical" evidence="1">
    <location>
        <begin position="114"/>
        <end position="133"/>
    </location>
</feature>
<feature type="transmembrane region" description="Helical" evidence="1">
    <location>
        <begin position="12"/>
        <end position="34"/>
    </location>
</feature>
<keyword evidence="1" id="KW-0472">Membrane</keyword>
<dbReference type="AlphaFoldDB" id="A0A1G6Y0V0"/>
<name>A0A1G6Y0V0_9PROT</name>
<accession>A0A1G6Y0V0</accession>
<proteinExistence type="predicted"/>
<protein>
    <submittedName>
        <fullName evidence="2">Uncharacterized protein</fullName>
    </submittedName>
</protein>
<dbReference type="EMBL" id="FNAK01000003">
    <property type="protein sequence ID" value="SDD83940.1"/>
    <property type="molecule type" value="Genomic_DNA"/>
</dbReference>
<dbReference type="OrthoDB" id="648493at2"/>
<sequence length="229" mass="25070">MGSSQTGRRFYVGMGLALILLSILGFTPFMYARFASGGTMSMALVAHGISFFAWLALFTYQASLVRAKNLKKHMKLGQASVGLALIVLASGVVVTGEVFARGDASATPFSPEQFIMLPLMDITIFVVYYTLAIMNRKVPETHKRLMLLVGIMMMDPATGRLGFTLGFPPIGMLFHFGLIAAMCIYDRRTLGQVHKVSWVALAVLTARYAAFFIIGPTEAWAAFTHWLLG</sequence>
<keyword evidence="3" id="KW-1185">Reference proteome</keyword>
<evidence type="ECO:0000313" key="2">
    <source>
        <dbReference type="EMBL" id="SDD83940.1"/>
    </source>
</evidence>
<feature type="transmembrane region" description="Helical" evidence="1">
    <location>
        <begin position="81"/>
        <end position="102"/>
    </location>
</feature>
<feature type="transmembrane region" description="Helical" evidence="1">
    <location>
        <begin position="40"/>
        <end position="60"/>
    </location>
</feature>
<feature type="transmembrane region" description="Helical" evidence="1">
    <location>
        <begin position="145"/>
        <end position="163"/>
    </location>
</feature>
<feature type="transmembrane region" description="Helical" evidence="1">
    <location>
        <begin position="198"/>
        <end position="223"/>
    </location>
</feature>
<dbReference type="Proteomes" id="UP000183685">
    <property type="component" value="Unassembled WGS sequence"/>
</dbReference>